<dbReference type="InterPro" id="IPR009001">
    <property type="entry name" value="Transl_elong_EF1A/Init_IF2_C"/>
</dbReference>
<dbReference type="Gene3D" id="1.10.10.10">
    <property type="entry name" value="Winged helix-like DNA-binding domain superfamily/Winged helix DNA-binding domain"/>
    <property type="match status" value="1"/>
</dbReference>
<evidence type="ECO:0000256" key="1">
    <source>
        <dbReference type="ARBA" id="ARBA00004496"/>
    </source>
</evidence>
<dbReference type="GO" id="GO:0005829">
    <property type="term" value="C:cytosol"/>
    <property type="evidence" value="ECO:0007669"/>
    <property type="project" value="TreeGrafter"/>
</dbReference>
<dbReference type="InterPro" id="IPR057335">
    <property type="entry name" value="Beta-barrel_SelB"/>
</dbReference>
<dbReference type="Gene3D" id="1.10.10.2770">
    <property type="match status" value="1"/>
</dbReference>
<dbReference type="AlphaFoldDB" id="A0A225E934"/>
<dbReference type="Gene3D" id="3.40.50.300">
    <property type="entry name" value="P-loop containing nucleotide triphosphate hydrolases"/>
    <property type="match status" value="1"/>
</dbReference>
<dbReference type="InterPro" id="IPR031157">
    <property type="entry name" value="G_TR_CS"/>
</dbReference>
<name>A0A225E934_9BACT</name>
<dbReference type="GO" id="GO:0003924">
    <property type="term" value="F:GTPase activity"/>
    <property type="evidence" value="ECO:0007669"/>
    <property type="project" value="InterPro"/>
</dbReference>
<dbReference type="SUPFAM" id="SSF46785">
    <property type="entry name" value="Winged helix' DNA-binding domain"/>
    <property type="match status" value="2"/>
</dbReference>
<evidence type="ECO:0000256" key="6">
    <source>
        <dbReference type="ARBA" id="ARBA00023134"/>
    </source>
</evidence>
<dbReference type="Pfam" id="PF09107">
    <property type="entry name" value="WHD_3rd_SelB"/>
    <property type="match status" value="1"/>
</dbReference>
<comment type="caution">
    <text evidence="10">The sequence shown here is derived from an EMBL/GenBank/DDBJ whole genome shotgun (WGS) entry which is preliminary data.</text>
</comment>
<organism evidence="10 11">
    <name type="scientific">Fimbriiglobus ruber</name>
    <dbReference type="NCBI Taxonomy" id="1908690"/>
    <lineage>
        <taxon>Bacteria</taxon>
        <taxon>Pseudomonadati</taxon>
        <taxon>Planctomycetota</taxon>
        <taxon>Planctomycetia</taxon>
        <taxon>Gemmatales</taxon>
        <taxon>Gemmataceae</taxon>
        <taxon>Fimbriiglobus</taxon>
    </lineage>
</organism>
<dbReference type="CDD" id="cd04171">
    <property type="entry name" value="SelB"/>
    <property type="match status" value="1"/>
</dbReference>
<protein>
    <recommendedName>
        <fullName evidence="2">Selenocysteine-specific elongation factor</fullName>
    </recommendedName>
    <alternativeName>
        <fullName evidence="8">SelB translation factor</fullName>
    </alternativeName>
</protein>
<evidence type="ECO:0000313" key="11">
    <source>
        <dbReference type="Proteomes" id="UP000214646"/>
    </source>
</evidence>
<evidence type="ECO:0000256" key="4">
    <source>
        <dbReference type="ARBA" id="ARBA00022741"/>
    </source>
</evidence>
<dbReference type="NCBIfam" id="TIGR00475">
    <property type="entry name" value="selB"/>
    <property type="match status" value="1"/>
</dbReference>
<dbReference type="InterPro" id="IPR004161">
    <property type="entry name" value="EFTu-like_2"/>
</dbReference>
<dbReference type="GO" id="GO:0003746">
    <property type="term" value="F:translation elongation factor activity"/>
    <property type="evidence" value="ECO:0007669"/>
    <property type="project" value="UniProtKB-KW"/>
</dbReference>
<keyword evidence="11" id="KW-1185">Reference proteome</keyword>
<dbReference type="InterPro" id="IPR009000">
    <property type="entry name" value="Transl_B-barrel_sf"/>
</dbReference>
<dbReference type="SUPFAM" id="SSF52540">
    <property type="entry name" value="P-loop containing nucleoside triphosphate hydrolases"/>
    <property type="match status" value="1"/>
</dbReference>
<dbReference type="PANTHER" id="PTHR43721:SF22">
    <property type="entry name" value="ELONGATION FACTOR TU, MITOCHONDRIAL"/>
    <property type="match status" value="1"/>
</dbReference>
<dbReference type="Gene3D" id="2.40.30.10">
    <property type="entry name" value="Translation factors"/>
    <property type="match status" value="1"/>
</dbReference>
<dbReference type="InterPro" id="IPR004535">
    <property type="entry name" value="Transl_elong_SelB"/>
</dbReference>
<comment type="subcellular location">
    <subcellularLocation>
        <location evidence="1">Cytoplasm</location>
    </subcellularLocation>
</comment>
<keyword evidence="3" id="KW-0963">Cytoplasm</keyword>
<dbReference type="GO" id="GO:0005525">
    <property type="term" value="F:GTP binding"/>
    <property type="evidence" value="ECO:0007669"/>
    <property type="project" value="UniProtKB-KW"/>
</dbReference>
<dbReference type="InterPro" id="IPR015191">
    <property type="entry name" value="SelB_WHD4"/>
</dbReference>
<dbReference type="OrthoDB" id="9804504at2"/>
<keyword evidence="4" id="KW-0547">Nucleotide-binding</keyword>
<dbReference type="GO" id="GO:0001514">
    <property type="term" value="P:selenocysteine incorporation"/>
    <property type="evidence" value="ECO:0007669"/>
    <property type="project" value="InterPro"/>
</dbReference>
<gene>
    <name evidence="10" type="ORF">FRUB_00967</name>
</gene>
<feature type="domain" description="Tr-type G" evidence="9">
    <location>
        <begin position="2"/>
        <end position="172"/>
    </location>
</feature>
<dbReference type="InterPro" id="IPR036388">
    <property type="entry name" value="WH-like_DNA-bd_sf"/>
</dbReference>
<dbReference type="PANTHER" id="PTHR43721">
    <property type="entry name" value="ELONGATION FACTOR TU-RELATED"/>
    <property type="match status" value="1"/>
</dbReference>
<dbReference type="Pfam" id="PF03144">
    <property type="entry name" value="GTP_EFTU_D2"/>
    <property type="match status" value="1"/>
</dbReference>
<dbReference type="SUPFAM" id="SSF50447">
    <property type="entry name" value="Translation proteins"/>
    <property type="match status" value="1"/>
</dbReference>
<accession>A0A225E934</accession>
<evidence type="ECO:0000256" key="8">
    <source>
        <dbReference type="ARBA" id="ARBA00031615"/>
    </source>
</evidence>
<evidence type="ECO:0000256" key="5">
    <source>
        <dbReference type="ARBA" id="ARBA00022917"/>
    </source>
</evidence>
<dbReference type="InterPro" id="IPR036390">
    <property type="entry name" value="WH_DNA-bd_sf"/>
</dbReference>
<reference evidence="11" key="1">
    <citation type="submission" date="2017-06" db="EMBL/GenBank/DDBJ databases">
        <title>Genome analysis of Fimbriiglobus ruber SP5, the first member of the order Planctomycetales with confirmed chitinolytic capability.</title>
        <authorList>
            <person name="Ravin N.V."/>
            <person name="Rakitin A.L."/>
            <person name="Ivanova A.A."/>
            <person name="Beletsky A.V."/>
            <person name="Kulichevskaya I.S."/>
            <person name="Mardanov A.V."/>
            <person name="Dedysh S.N."/>
        </authorList>
    </citation>
    <scope>NUCLEOTIDE SEQUENCE [LARGE SCALE GENOMIC DNA]</scope>
    <source>
        <strain evidence="11">SP5</strain>
    </source>
</reference>
<proteinExistence type="predicted"/>
<dbReference type="RefSeq" id="WP_088252390.1">
    <property type="nucleotide sequence ID" value="NZ_NIDE01000001.1"/>
</dbReference>
<evidence type="ECO:0000256" key="3">
    <source>
        <dbReference type="ARBA" id="ARBA00022490"/>
    </source>
</evidence>
<keyword evidence="5" id="KW-0648">Protein biosynthesis</keyword>
<evidence type="ECO:0000256" key="7">
    <source>
        <dbReference type="ARBA" id="ARBA00025526"/>
    </source>
</evidence>
<comment type="function">
    <text evidence="7">Translation factor necessary for the incorporation of selenocysteine into proteins. It probably replaces EF-Tu for the insertion of selenocysteine directed by the UGA codon. SelB binds GTP and GDP.</text>
</comment>
<sequence>MPRDLILGTAGHIDHGKTSLVRALTGIDCDRLPEEKARGITIDIGFAHLDLGPFRLGIVDVPGHERFIKNMLAGATGMDLAMLVVAADDSVMPQTREHLEILRLLGLKHGVVVLTKADLVDDTTREVVVLEIQELIKGTFLEQAPIVATSARSGTGIEELKAALLGACERVEAKQSAEPFRLAVDRAFVSQGHGTVVTGTVSAGAIAVGDELDWHKGHGAVESVRVRALHNHGRPVDDVRRGQRAAINLAGVPIEEVARGQVLATTSYLVPSKVLTVRLRALADSPRAIRHRLPTRLHIGTAEVMATTSVLDLDQIDPGKWAIAQLFLAEPVAAVWGQPFVLRDSSAEHTLGGGQVLQPVATKLRRRHLASLERVEQLWADDPAIRAAAAGWFAGFDGFKADDLTRTAGIGPDALGETLARLIAGGKIVELVLPHARRLLMQADRVAELETRILDVLSGFHAENPLATNHERGKVLSRLDYVGDEALLQAVTDRLIKRKAAVGDARRVAQADFKPKLSANQRKLKDRIVEDHRAAGFQPPEPQSYVNHTGGNLAALKDIFEVACAEGHLVRVTNDIYLHADADAEMRRAVAQRLRAGPGATVAEIRDLLGTSRKYAVPFCEYLDQIRVTKREGDLRLSADVTANQ</sequence>
<dbReference type="EMBL" id="NIDE01000001">
    <property type="protein sequence ID" value="OWK47268.1"/>
    <property type="molecule type" value="Genomic_DNA"/>
</dbReference>
<keyword evidence="6" id="KW-0342">GTP-binding</keyword>
<dbReference type="CDD" id="cd15491">
    <property type="entry name" value="selB_III"/>
    <property type="match status" value="1"/>
</dbReference>
<dbReference type="NCBIfam" id="TIGR00231">
    <property type="entry name" value="small_GTP"/>
    <property type="match status" value="1"/>
</dbReference>
<dbReference type="PROSITE" id="PS51722">
    <property type="entry name" value="G_TR_2"/>
    <property type="match status" value="1"/>
</dbReference>
<evidence type="ECO:0000259" key="9">
    <source>
        <dbReference type="PROSITE" id="PS51722"/>
    </source>
</evidence>
<dbReference type="InterPro" id="IPR050055">
    <property type="entry name" value="EF-Tu_GTPase"/>
</dbReference>
<dbReference type="Pfam" id="PF00009">
    <property type="entry name" value="GTP_EFTU"/>
    <property type="match status" value="1"/>
</dbReference>
<dbReference type="Pfam" id="PF25461">
    <property type="entry name" value="Beta-barrel_SelB"/>
    <property type="match status" value="1"/>
</dbReference>
<evidence type="ECO:0000313" key="10">
    <source>
        <dbReference type="EMBL" id="OWK47268.1"/>
    </source>
</evidence>
<dbReference type="Proteomes" id="UP000214646">
    <property type="component" value="Unassembled WGS sequence"/>
</dbReference>
<keyword evidence="10" id="KW-0251">Elongation factor</keyword>
<dbReference type="GO" id="GO:0003723">
    <property type="term" value="F:RNA binding"/>
    <property type="evidence" value="ECO:0007669"/>
    <property type="project" value="InterPro"/>
</dbReference>
<dbReference type="InterPro" id="IPR027417">
    <property type="entry name" value="P-loop_NTPase"/>
</dbReference>
<dbReference type="InterPro" id="IPR000795">
    <property type="entry name" value="T_Tr_GTP-bd_dom"/>
</dbReference>
<dbReference type="PROSITE" id="PS00301">
    <property type="entry name" value="G_TR_1"/>
    <property type="match status" value="1"/>
</dbReference>
<dbReference type="SUPFAM" id="SSF50465">
    <property type="entry name" value="EF-Tu/eEF-1alpha/eIF2-gamma C-terminal domain"/>
    <property type="match status" value="1"/>
</dbReference>
<dbReference type="InterPro" id="IPR005225">
    <property type="entry name" value="Small_GTP-bd"/>
</dbReference>
<evidence type="ECO:0000256" key="2">
    <source>
        <dbReference type="ARBA" id="ARBA00015953"/>
    </source>
</evidence>